<dbReference type="Proteomes" id="UP001500689">
    <property type="component" value="Unassembled WGS sequence"/>
</dbReference>
<dbReference type="EMBL" id="BAAAZN010000013">
    <property type="protein sequence ID" value="GAA3565239.1"/>
    <property type="molecule type" value="Genomic_DNA"/>
</dbReference>
<sequence>MTADPSEPLDSGYGSLAHGVPPSAPGTVFALTVAGGVRMPPRDGREVLFGRNRDDVHVCVGEDDRKVSRRQGLLVRHDDLWWMHNTGRLPIRLPGSRLLFPAEEPVPLAEGYTAAFVRGSAGREHLLELYVAGADGRPPDSRPLDVTEPPRMWRLTPDERFVLVSLAQRYLLQDPYPQPLAWRQVAEQLTELRPDKPWSSKRVEHLVAAVRTRLVRAGVPGLTREEVGEPVGNALNDNLIKELLLSTSLVPPDLALLEPAGDDDPGGVPVPPG</sequence>
<reference evidence="4" key="1">
    <citation type="journal article" date="2019" name="Int. J. Syst. Evol. Microbiol.">
        <title>The Global Catalogue of Microorganisms (GCM) 10K type strain sequencing project: providing services to taxonomists for standard genome sequencing and annotation.</title>
        <authorList>
            <consortium name="The Broad Institute Genomics Platform"/>
            <consortium name="The Broad Institute Genome Sequencing Center for Infectious Disease"/>
            <person name="Wu L."/>
            <person name="Ma J."/>
        </authorList>
    </citation>
    <scope>NUCLEOTIDE SEQUENCE [LARGE SCALE GENOMIC DNA]</scope>
    <source>
        <strain evidence="4">JCM 16898</strain>
    </source>
</reference>
<evidence type="ECO:0000256" key="1">
    <source>
        <dbReference type="ARBA" id="ARBA00022553"/>
    </source>
</evidence>
<organism evidence="3 4">
    <name type="scientific">Amycolatopsis ultiminotia</name>
    <dbReference type="NCBI Taxonomy" id="543629"/>
    <lineage>
        <taxon>Bacteria</taxon>
        <taxon>Bacillati</taxon>
        <taxon>Actinomycetota</taxon>
        <taxon>Actinomycetes</taxon>
        <taxon>Pseudonocardiales</taxon>
        <taxon>Pseudonocardiaceae</taxon>
        <taxon>Amycolatopsis</taxon>
    </lineage>
</organism>
<name>A0ABP6XEX8_9PSEU</name>
<evidence type="ECO:0000313" key="4">
    <source>
        <dbReference type="Proteomes" id="UP001500689"/>
    </source>
</evidence>
<feature type="domain" description="FHA" evidence="2">
    <location>
        <begin position="47"/>
        <end position="98"/>
    </location>
</feature>
<accession>A0ABP6XEX8</accession>
<protein>
    <recommendedName>
        <fullName evidence="2">FHA domain-containing protein</fullName>
    </recommendedName>
</protein>
<evidence type="ECO:0000313" key="3">
    <source>
        <dbReference type="EMBL" id="GAA3565239.1"/>
    </source>
</evidence>
<gene>
    <name evidence="3" type="ORF">GCM10022222_56230</name>
</gene>
<evidence type="ECO:0000259" key="2">
    <source>
        <dbReference type="PROSITE" id="PS50006"/>
    </source>
</evidence>
<dbReference type="InterPro" id="IPR000253">
    <property type="entry name" value="FHA_dom"/>
</dbReference>
<dbReference type="RefSeq" id="WP_344865082.1">
    <property type="nucleotide sequence ID" value="NZ_BAAAZN010000013.1"/>
</dbReference>
<dbReference type="SUPFAM" id="SSF49879">
    <property type="entry name" value="SMAD/FHA domain"/>
    <property type="match status" value="1"/>
</dbReference>
<keyword evidence="1" id="KW-0597">Phosphoprotein</keyword>
<comment type="caution">
    <text evidence="3">The sequence shown here is derived from an EMBL/GenBank/DDBJ whole genome shotgun (WGS) entry which is preliminary data.</text>
</comment>
<dbReference type="InterPro" id="IPR008984">
    <property type="entry name" value="SMAD_FHA_dom_sf"/>
</dbReference>
<keyword evidence="4" id="KW-1185">Reference proteome</keyword>
<proteinExistence type="predicted"/>
<dbReference type="PROSITE" id="PS50006">
    <property type="entry name" value="FHA_DOMAIN"/>
    <property type="match status" value="1"/>
</dbReference>